<evidence type="ECO:0000256" key="9">
    <source>
        <dbReference type="PIRSR" id="PIRSR601577-2"/>
    </source>
</evidence>
<evidence type="ECO:0000313" key="12">
    <source>
        <dbReference type="EMBL" id="KAG0710009.1"/>
    </source>
</evidence>
<evidence type="ECO:0000256" key="11">
    <source>
        <dbReference type="SAM" id="SignalP"/>
    </source>
</evidence>
<evidence type="ECO:0000256" key="5">
    <source>
        <dbReference type="ARBA" id="ARBA00022833"/>
    </source>
</evidence>
<evidence type="ECO:0000256" key="7">
    <source>
        <dbReference type="ARBA" id="ARBA00039717"/>
    </source>
</evidence>
<dbReference type="InterPro" id="IPR001577">
    <property type="entry name" value="Peptidase_M8"/>
</dbReference>
<name>A0A8J4XQ91_CHIOP</name>
<evidence type="ECO:0000256" key="3">
    <source>
        <dbReference type="ARBA" id="ARBA00022723"/>
    </source>
</evidence>
<keyword evidence="5 9" id="KW-0862">Zinc</keyword>
<dbReference type="PANTHER" id="PTHR10942:SF0">
    <property type="entry name" value="LEISHMANOLYSIN-LIKE PEPTIDASE"/>
    <property type="match status" value="1"/>
</dbReference>
<comment type="caution">
    <text evidence="12">The sequence shown here is derived from an EMBL/GenBank/DDBJ whole genome shotgun (WGS) entry which is preliminary data.</text>
</comment>
<comment type="similarity">
    <text evidence="1">Belongs to the peptidase M8 family.</text>
</comment>
<keyword evidence="6 9" id="KW-0482">Metalloprotease</keyword>
<keyword evidence="4" id="KW-0378">Hydrolase</keyword>
<evidence type="ECO:0000256" key="1">
    <source>
        <dbReference type="ARBA" id="ARBA00005860"/>
    </source>
</evidence>
<dbReference type="OrthoDB" id="527990at2759"/>
<dbReference type="Proteomes" id="UP000770661">
    <property type="component" value="Unassembled WGS sequence"/>
</dbReference>
<dbReference type="GO" id="GO:0006508">
    <property type="term" value="P:proteolysis"/>
    <property type="evidence" value="ECO:0007669"/>
    <property type="project" value="UniProtKB-KW"/>
</dbReference>
<evidence type="ECO:0000256" key="4">
    <source>
        <dbReference type="ARBA" id="ARBA00022801"/>
    </source>
</evidence>
<dbReference type="GO" id="GO:0046872">
    <property type="term" value="F:metal ion binding"/>
    <property type="evidence" value="ECO:0007669"/>
    <property type="project" value="UniProtKB-KW"/>
</dbReference>
<dbReference type="GO" id="GO:0004222">
    <property type="term" value="F:metalloendopeptidase activity"/>
    <property type="evidence" value="ECO:0007669"/>
    <property type="project" value="InterPro"/>
</dbReference>
<dbReference type="GO" id="GO:0016020">
    <property type="term" value="C:membrane"/>
    <property type="evidence" value="ECO:0007669"/>
    <property type="project" value="InterPro"/>
</dbReference>
<feature type="compositionally biased region" description="Basic and acidic residues" evidence="10">
    <location>
        <begin position="387"/>
        <end position="400"/>
    </location>
</feature>
<protein>
    <recommendedName>
        <fullName evidence="7">Leishmanolysin-like peptidase</fullName>
    </recommendedName>
</protein>
<dbReference type="Gene3D" id="3.10.170.20">
    <property type="match status" value="1"/>
</dbReference>
<gene>
    <name evidence="12" type="ORF">GWK47_002611</name>
</gene>
<evidence type="ECO:0000256" key="6">
    <source>
        <dbReference type="ARBA" id="ARBA00023049"/>
    </source>
</evidence>
<dbReference type="EMBL" id="JACEEZ010024594">
    <property type="protein sequence ID" value="KAG0710009.1"/>
    <property type="molecule type" value="Genomic_DNA"/>
</dbReference>
<reference evidence="12" key="1">
    <citation type="submission" date="2020-07" db="EMBL/GenBank/DDBJ databases">
        <title>The High-quality genome of the commercially important snow crab, Chionoecetes opilio.</title>
        <authorList>
            <person name="Jeong J.-H."/>
            <person name="Ryu S."/>
        </authorList>
    </citation>
    <scope>NUCLEOTIDE SEQUENCE</scope>
    <source>
        <strain evidence="12">MADBK_172401_WGS</strain>
        <tissue evidence="12">Digestive gland</tissue>
    </source>
</reference>
<dbReference type="SUPFAM" id="SSF55486">
    <property type="entry name" value="Metalloproteases ('zincins'), catalytic domain"/>
    <property type="match status" value="1"/>
</dbReference>
<sequence>MFTADTTHIWLVFVLCITITTCRIQPNVAALRVHVEYVDEGFTLRTQDIVRQAVLYVTRLLSVVDDSSSSVFHVPREKNSCLSVYFEGLNAGKCGQISHTNLEFCGVAPIPPAHLQGLHVFSGEEVEPLPASLPQGLGFTDGTNFVVYLTLRESELCASSLAHSQVCRKEAFEVGGVLSGRPVAGTVNVCWKEGEIEAITIRRVVIHELLHLLGMNYRSMREFVECEGKGRTKMCWKMKDVIRVTLDGEVVVWSRHFRRVIRRQKICEKGRHRQSSCTSRGCPPQACVAYNGLILENLTRSVNMHGGIAIAKSRTGVHWPEELFDDPSSVMVPKHVESGHVTVDPLTLALLRTSGWYWVNHTVLPCLNHFLNVDSLSLNCSNLLEKENDSTDNNRTETRGETNIQSPPSGSPMNASSGHEPTIASKGEAGTLHSTIGPNKITWIKQQMKEPSGERVSEGRWLGQAGRRALTSSTPTLTTAQPAEMPQELPGGIFCAL</sequence>
<organism evidence="12 13">
    <name type="scientific">Chionoecetes opilio</name>
    <name type="common">Atlantic snow crab</name>
    <name type="synonym">Cancer opilio</name>
    <dbReference type="NCBI Taxonomy" id="41210"/>
    <lineage>
        <taxon>Eukaryota</taxon>
        <taxon>Metazoa</taxon>
        <taxon>Ecdysozoa</taxon>
        <taxon>Arthropoda</taxon>
        <taxon>Crustacea</taxon>
        <taxon>Multicrustacea</taxon>
        <taxon>Malacostraca</taxon>
        <taxon>Eumalacostraca</taxon>
        <taxon>Eucarida</taxon>
        <taxon>Decapoda</taxon>
        <taxon>Pleocyemata</taxon>
        <taxon>Brachyura</taxon>
        <taxon>Eubrachyura</taxon>
        <taxon>Majoidea</taxon>
        <taxon>Majidae</taxon>
        <taxon>Chionoecetes</taxon>
    </lineage>
</organism>
<evidence type="ECO:0000256" key="8">
    <source>
        <dbReference type="PIRSR" id="PIRSR601577-1"/>
    </source>
</evidence>
<feature type="binding site" evidence="9">
    <location>
        <position position="207"/>
    </location>
    <ligand>
        <name>Zn(2+)</name>
        <dbReference type="ChEBI" id="CHEBI:29105"/>
        <note>catalytic</note>
    </ligand>
</feature>
<feature type="signal peptide" evidence="11">
    <location>
        <begin position="1"/>
        <end position="24"/>
    </location>
</feature>
<feature type="compositionally biased region" description="Polar residues" evidence="10">
    <location>
        <begin position="401"/>
        <end position="419"/>
    </location>
</feature>
<dbReference type="AlphaFoldDB" id="A0A8J4XQ91"/>
<feature type="chain" id="PRO_5035249549" description="Leishmanolysin-like peptidase" evidence="11">
    <location>
        <begin position="25"/>
        <end position="497"/>
    </location>
</feature>
<keyword evidence="11" id="KW-0732">Signal</keyword>
<evidence type="ECO:0000256" key="2">
    <source>
        <dbReference type="ARBA" id="ARBA00022670"/>
    </source>
</evidence>
<keyword evidence="3 9" id="KW-0479">Metal-binding</keyword>
<dbReference type="GO" id="GO:0005737">
    <property type="term" value="C:cytoplasm"/>
    <property type="evidence" value="ECO:0007669"/>
    <property type="project" value="TreeGrafter"/>
</dbReference>
<feature type="region of interest" description="Disordered" evidence="10">
    <location>
        <begin position="387"/>
        <end position="431"/>
    </location>
</feature>
<feature type="binding site" evidence="9">
    <location>
        <position position="211"/>
    </location>
    <ligand>
        <name>Zn(2+)</name>
        <dbReference type="ChEBI" id="CHEBI:29105"/>
        <note>catalytic</note>
    </ligand>
</feature>
<proteinExistence type="inferred from homology"/>
<feature type="active site" evidence="8">
    <location>
        <position position="208"/>
    </location>
</feature>
<keyword evidence="13" id="KW-1185">Reference proteome</keyword>
<evidence type="ECO:0000313" key="13">
    <source>
        <dbReference type="Proteomes" id="UP000770661"/>
    </source>
</evidence>
<comment type="cofactor">
    <cofactor evidence="9">
        <name>Zn(2+)</name>
        <dbReference type="ChEBI" id="CHEBI:29105"/>
    </cofactor>
    <text evidence="9">Binds 1 zinc ion per subunit.</text>
</comment>
<dbReference type="PANTHER" id="PTHR10942">
    <property type="entry name" value="LEISHMANOLYSIN-LIKE PEPTIDASE"/>
    <property type="match status" value="1"/>
</dbReference>
<dbReference type="GO" id="GO:0007155">
    <property type="term" value="P:cell adhesion"/>
    <property type="evidence" value="ECO:0007669"/>
    <property type="project" value="InterPro"/>
</dbReference>
<evidence type="ECO:0000256" key="10">
    <source>
        <dbReference type="SAM" id="MobiDB-lite"/>
    </source>
</evidence>
<keyword evidence="2" id="KW-0645">Protease</keyword>
<accession>A0A8J4XQ91</accession>
<feature type="binding site" evidence="9">
    <location>
        <position position="318"/>
    </location>
    <ligand>
        <name>Zn(2+)</name>
        <dbReference type="ChEBI" id="CHEBI:29105"/>
        <note>catalytic</note>
    </ligand>
</feature>